<organism evidence="1 2">
    <name type="scientific">Caerostris extrusa</name>
    <name type="common">Bark spider</name>
    <name type="synonym">Caerostris bankana</name>
    <dbReference type="NCBI Taxonomy" id="172846"/>
    <lineage>
        <taxon>Eukaryota</taxon>
        <taxon>Metazoa</taxon>
        <taxon>Ecdysozoa</taxon>
        <taxon>Arthropoda</taxon>
        <taxon>Chelicerata</taxon>
        <taxon>Arachnida</taxon>
        <taxon>Araneae</taxon>
        <taxon>Araneomorphae</taxon>
        <taxon>Entelegynae</taxon>
        <taxon>Araneoidea</taxon>
        <taxon>Araneidae</taxon>
        <taxon>Caerostris</taxon>
    </lineage>
</organism>
<gene>
    <name evidence="1" type="ORF">CEXT_565121</name>
</gene>
<comment type="caution">
    <text evidence="1">The sequence shown here is derived from an EMBL/GenBank/DDBJ whole genome shotgun (WGS) entry which is preliminary data.</text>
</comment>
<protein>
    <submittedName>
        <fullName evidence="1">Uncharacterized protein</fullName>
    </submittedName>
</protein>
<dbReference type="Proteomes" id="UP001054945">
    <property type="component" value="Unassembled WGS sequence"/>
</dbReference>
<dbReference type="AlphaFoldDB" id="A0AAV4WRW6"/>
<evidence type="ECO:0000313" key="1">
    <source>
        <dbReference type="EMBL" id="GIY85093.1"/>
    </source>
</evidence>
<sequence>MDGIGGAMDGIDVFIACGPLVERPIPGIIYMTFAYPVDMKTLRHHAFMKVHQATLVLKTPKQAQLICQTEIRGQVYPPIAPDKLTQQVNLACMLAQILSTPKYIGSPTTLC</sequence>
<dbReference type="EMBL" id="BPLR01016612">
    <property type="protein sequence ID" value="GIY85093.1"/>
    <property type="molecule type" value="Genomic_DNA"/>
</dbReference>
<evidence type="ECO:0000313" key="2">
    <source>
        <dbReference type="Proteomes" id="UP001054945"/>
    </source>
</evidence>
<accession>A0AAV4WRW6</accession>
<proteinExistence type="predicted"/>
<keyword evidence="2" id="KW-1185">Reference proteome</keyword>
<reference evidence="1 2" key="1">
    <citation type="submission" date="2021-06" db="EMBL/GenBank/DDBJ databases">
        <title>Caerostris extrusa draft genome.</title>
        <authorList>
            <person name="Kono N."/>
            <person name="Arakawa K."/>
        </authorList>
    </citation>
    <scope>NUCLEOTIDE SEQUENCE [LARGE SCALE GENOMIC DNA]</scope>
</reference>
<name>A0AAV4WRW6_CAEEX</name>